<dbReference type="Gene3D" id="2.60.120.200">
    <property type="match status" value="1"/>
</dbReference>
<feature type="domain" description="MAM" evidence="2">
    <location>
        <begin position="152"/>
        <end position="258"/>
    </location>
</feature>
<proteinExistence type="predicted"/>
<dbReference type="InterPro" id="IPR000998">
    <property type="entry name" value="MAM_dom"/>
</dbReference>
<accession>A0A3P7P4Z1</accession>
<feature type="region of interest" description="Disordered" evidence="1">
    <location>
        <begin position="203"/>
        <end position="229"/>
    </location>
</feature>
<reference evidence="3 4" key="1">
    <citation type="submission" date="2018-11" db="EMBL/GenBank/DDBJ databases">
        <authorList>
            <consortium name="Pathogen Informatics"/>
        </authorList>
    </citation>
    <scope>NUCLEOTIDE SEQUENCE [LARGE SCALE GENOMIC DNA]</scope>
</reference>
<feature type="compositionally biased region" description="Polar residues" evidence="1">
    <location>
        <begin position="206"/>
        <end position="215"/>
    </location>
</feature>
<dbReference type="PROSITE" id="PS50060">
    <property type="entry name" value="MAM_2"/>
    <property type="match status" value="1"/>
</dbReference>
<name>A0A3P7P4Z1_DIBLA</name>
<dbReference type="GO" id="GO:0016020">
    <property type="term" value="C:membrane"/>
    <property type="evidence" value="ECO:0007669"/>
    <property type="project" value="InterPro"/>
</dbReference>
<dbReference type="OrthoDB" id="6283122at2759"/>
<evidence type="ECO:0000313" key="3">
    <source>
        <dbReference type="EMBL" id="VDN40327.1"/>
    </source>
</evidence>
<protein>
    <recommendedName>
        <fullName evidence="2">MAM domain-containing protein</fullName>
    </recommendedName>
</protein>
<gene>
    <name evidence="3" type="ORF">DILT_LOCUS18212</name>
</gene>
<keyword evidence="4" id="KW-1185">Reference proteome</keyword>
<organism evidence="3 4">
    <name type="scientific">Dibothriocephalus latus</name>
    <name type="common">Fish tapeworm</name>
    <name type="synonym">Diphyllobothrium latum</name>
    <dbReference type="NCBI Taxonomy" id="60516"/>
    <lineage>
        <taxon>Eukaryota</taxon>
        <taxon>Metazoa</taxon>
        <taxon>Spiralia</taxon>
        <taxon>Lophotrochozoa</taxon>
        <taxon>Platyhelminthes</taxon>
        <taxon>Cestoda</taxon>
        <taxon>Eucestoda</taxon>
        <taxon>Diphyllobothriidea</taxon>
        <taxon>Diphyllobothriidae</taxon>
        <taxon>Dibothriocephalus</taxon>
    </lineage>
</organism>
<evidence type="ECO:0000256" key="1">
    <source>
        <dbReference type="SAM" id="MobiDB-lite"/>
    </source>
</evidence>
<evidence type="ECO:0000313" key="4">
    <source>
        <dbReference type="Proteomes" id="UP000281553"/>
    </source>
</evidence>
<dbReference type="Proteomes" id="UP000281553">
    <property type="component" value="Unassembled WGS sequence"/>
</dbReference>
<dbReference type="EMBL" id="UYRU01098317">
    <property type="protein sequence ID" value="VDN40327.1"/>
    <property type="molecule type" value="Genomic_DNA"/>
</dbReference>
<sequence>MLAKAATPVENLDALSWLPSLSTRKQPKPMSQGLQARLWSPPVPAELGLRCLKFVYFIHPGAGRTSSNITLSLLQRQEGLTQTSWLNVVALKSIITAVAGESLRGSHGISLDTARSVVQGCGPTSCLRSFLCFPRDLRSHLLPVLTGPAPLAVCRFDNADTCGWINDVNNWKQRWTIVKTTAWMPRVWTHTMPALCLTTEAPNRPPQQQFSSSWVPVTGKKKPKTSGPSVGSSIQARFWSPSIPSELGIKCLQLAYHIHLGRPSPVGTTLAEDKSLNLALLQRQEGCFRVLPSLCLVSSPFNTTTRASFWWNLNRFHI</sequence>
<dbReference type="AlphaFoldDB" id="A0A3P7P4Z1"/>
<evidence type="ECO:0000259" key="2">
    <source>
        <dbReference type="PROSITE" id="PS50060"/>
    </source>
</evidence>